<dbReference type="InParanoid" id="A0A1B1AN74"/>
<keyword evidence="5" id="KW-1185">Reference proteome</keyword>
<dbReference type="Pfam" id="PF13280">
    <property type="entry name" value="WYL"/>
    <property type="match status" value="1"/>
</dbReference>
<dbReference type="Pfam" id="PF25583">
    <property type="entry name" value="WCX"/>
    <property type="match status" value="1"/>
</dbReference>
<dbReference type="STRING" id="1759059.ATE48_08695"/>
<keyword evidence="1" id="KW-0805">Transcription regulation</keyword>
<dbReference type="InterPro" id="IPR036390">
    <property type="entry name" value="WH_DNA-bd_sf"/>
</dbReference>
<dbReference type="PROSITE" id="PS52050">
    <property type="entry name" value="WYL"/>
    <property type="match status" value="1"/>
</dbReference>
<dbReference type="InterPro" id="IPR013196">
    <property type="entry name" value="HTH_11"/>
</dbReference>
<dbReference type="InterPro" id="IPR036388">
    <property type="entry name" value="WH-like_DNA-bd_sf"/>
</dbReference>
<dbReference type="PIRSF" id="PIRSF016838">
    <property type="entry name" value="PafC"/>
    <property type="match status" value="1"/>
</dbReference>
<accession>A0A1B1AN74</accession>
<dbReference type="PROSITE" id="PS51000">
    <property type="entry name" value="HTH_DEOR_2"/>
    <property type="match status" value="1"/>
</dbReference>
<dbReference type="AlphaFoldDB" id="A0A1B1AN74"/>
<dbReference type="InterPro" id="IPR057727">
    <property type="entry name" value="WCX_dom"/>
</dbReference>
<dbReference type="Pfam" id="PF08279">
    <property type="entry name" value="HTH_11"/>
    <property type="match status" value="1"/>
</dbReference>
<keyword evidence="2" id="KW-0804">Transcription</keyword>
<dbReference type="SUPFAM" id="SSF46785">
    <property type="entry name" value="Winged helix' DNA-binding domain"/>
    <property type="match status" value="1"/>
</dbReference>
<dbReference type="PANTHER" id="PTHR34580:SF1">
    <property type="entry name" value="PROTEIN PAFC"/>
    <property type="match status" value="1"/>
</dbReference>
<sequence length="321" mass="35644">MRASRLLSILILLQMRGRLSAEALAEEFEVSVRTIYRDVDQLSAAGVPIYAERGRAGGFQLHDGYRTKLTGFTAQEADALLLSGVGSAAQDLGLGPDLAAAQWKLLASLPPERGQSAERVSARFHLDPINWYTRADASDALKPLAAAVWSEQRVRVRYESWKGVVERTLDPLGLVLKAGIWYLVADAKGATRTYRVSNIQSLETLNTAAKRTRRFNLARYWDEWSKDFEARLFKETATIEISPAGRRLLRDTNAAAHEALTKESTPCKPEGWLRAKTPIESIEAAKRQFLLLGAEVRVLEPKALRTAIANEAKAVAALYRR</sequence>
<dbReference type="Gene3D" id="1.10.10.10">
    <property type="entry name" value="Winged helix-like DNA-binding domain superfamily/Winged helix DNA-binding domain"/>
    <property type="match status" value="1"/>
</dbReference>
<dbReference type="Proteomes" id="UP000092498">
    <property type="component" value="Chromosome"/>
</dbReference>
<evidence type="ECO:0000256" key="2">
    <source>
        <dbReference type="ARBA" id="ARBA00023163"/>
    </source>
</evidence>
<dbReference type="KEGG" id="cbot:ATE48_08695"/>
<evidence type="ECO:0000256" key="1">
    <source>
        <dbReference type="ARBA" id="ARBA00023015"/>
    </source>
</evidence>
<dbReference type="InterPro" id="IPR001034">
    <property type="entry name" value="DeoR_HTH"/>
</dbReference>
<name>A0A1B1AN74_9PROT</name>
<dbReference type="InterPro" id="IPR028349">
    <property type="entry name" value="PafC-like"/>
</dbReference>
<protein>
    <recommendedName>
        <fullName evidence="3">HTH deoR-type domain-containing protein</fullName>
    </recommendedName>
</protein>
<evidence type="ECO:0000259" key="3">
    <source>
        <dbReference type="PROSITE" id="PS51000"/>
    </source>
</evidence>
<dbReference type="PANTHER" id="PTHR34580">
    <property type="match status" value="1"/>
</dbReference>
<evidence type="ECO:0000313" key="5">
    <source>
        <dbReference type="Proteomes" id="UP000092498"/>
    </source>
</evidence>
<dbReference type="OrthoDB" id="9807255at2"/>
<evidence type="ECO:0000313" key="4">
    <source>
        <dbReference type="EMBL" id="ANP48001.1"/>
    </source>
</evidence>
<reference evidence="4 5" key="1">
    <citation type="submission" date="2015-11" db="EMBL/GenBank/DDBJ databases">
        <title>Whole-Genome Sequence of Candidatus Oderbacter manganicum from the National Park Lower Oder Valley, Germany.</title>
        <authorList>
            <person name="Braun B."/>
            <person name="Liere K."/>
            <person name="Szewzyk U."/>
        </authorList>
    </citation>
    <scope>NUCLEOTIDE SEQUENCE [LARGE SCALE GENOMIC DNA]</scope>
    <source>
        <strain evidence="4 5">OTSz_A_272</strain>
    </source>
</reference>
<proteinExistence type="predicted"/>
<dbReference type="InterPro" id="IPR026881">
    <property type="entry name" value="WYL_dom"/>
</dbReference>
<feature type="domain" description="HTH deoR-type" evidence="3">
    <location>
        <begin position="2"/>
        <end position="57"/>
    </location>
</feature>
<gene>
    <name evidence="4" type="ORF">ATE48_08695</name>
</gene>
<dbReference type="InterPro" id="IPR051534">
    <property type="entry name" value="CBASS_pafABC_assoc_protein"/>
</dbReference>
<dbReference type="EMBL" id="CP013244">
    <property type="protein sequence ID" value="ANP48001.1"/>
    <property type="molecule type" value="Genomic_DNA"/>
</dbReference>
<dbReference type="RefSeq" id="WP_066774744.1">
    <property type="nucleotide sequence ID" value="NZ_CP013244.1"/>
</dbReference>
<organism evidence="4 5">
    <name type="scientific">Candidatus Viadribacter manganicus</name>
    <dbReference type="NCBI Taxonomy" id="1759059"/>
    <lineage>
        <taxon>Bacteria</taxon>
        <taxon>Pseudomonadati</taxon>
        <taxon>Pseudomonadota</taxon>
        <taxon>Alphaproteobacteria</taxon>
        <taxon>Hyphomonadales</taxon>
        <taxon>Hyphomonadaceae</taxon>
        <taxon>Candidatus Viadribacter</taxon>
    </lineage>
</organism>
<dbReference type="GO" id="GO:0003700">
    <property type="term" value="F:DNA-binding transcription factor activity"/>
    <property type="evidence" value="ECO:0007669"/>
    <property type="project" value="InterPro"/>
</dbReference>